<reference evidence="1" key="1">
    <citation type="submission" date="2023-06" db="EMBL/GenBank/DDBJ databases">
        <authorList>
            <person name="Kurt Z."/>
        </authorList>
    </citation>
    <scope>NUCLEOTIDE SEQUENCE</scope>
</reference>
<reference evidence="2 3" key="2">
    <citation type="submission" date="2024-07" db="EMBL/GenBank/DDBJ databases">
        <authorList>
            <person name="Akdeniz Z."/>
        </authorList>
    </citation>
    <scope>NUCLEOTIDE SEQUENCE [LARGE SCALE GENOMIC DNA]</scope>
</reference>
<dbReference type="EMBL" id="CAXDID020000109">
    <property type="protein sequence ID" value="CAL6029146.1"/>
    <property type="molecule type" value="Genomic_DNA"/>
</dbReference>
<accession>A0AA86PNT2</accession>
<organism evidence="1">
    <name type="scientific">Hexamita inflata</name>
    <dbReference type="NCBI Taxonomy" id="28002"/>
    <lineage>
        <taxon>Eukaryota</taxon>
        <taxon>Metamonada</taxon>
        <taxon>Diplomonadida</taxon>
        <taxon>Hexamitidae</taxon>
        <taxon>Hexamitinae</taxon>
        <taxon>Hexamita</taxon>
    </lineage>
</organism>
<name>A0AA86PNT2_9EUKA</name>
<gene>
    <name evidence="1" type="ORF">HINF_LOCUS29292</name>
    <name evidence="2" type="ORF">HINF_LOCUS32148</name>
</gene>
<dbReference type="Proteomes" id="UP001642409">
    <property type="component" value="Unassembled WGS sequence"/>
</dbReference>
<protein>
    <submittedName>
        <fullName evidence="2">Hypothetical_protein</fullName>
    </submittedName>
</protein>
<evidence type="ECO:0000313" key="1">
    <source>
        <dbReference type="EMBL" id="CAI9941647.1"/>
    </source>
</evidence>
<comment type="caution">
    <text evidence="1">The sequence shown here is derived from an EMBL/GenBank/DDBJ whole genome shotgun (WGS) entry which is preliminary data.</text>
</comment>
<dbReference type="AlphaFoldDB" id="A0AA86PNT2"/>
<proteinExistence type="predicted"/>
<evidence type="ECO:0000313" key="3">
    <source>
        <dbReference type="Proteomes" id="UP001642409"/>
    </source>
</evidence>
<sequence length="138" mass="16341">MIRLQLSESFNVKLILFSNTHLFSLQTYSQFYLKRKALQVYMPEQNAYDPTFIESGDSELSRTILSKEQLQIQADLFRAKYKTYKKCVQNHKFYAEIVANEAQKRAECLQNVRREANEIISPLFQCLTRKNGLRLDYE</sequence>
<keyword evidence="3" id="KW-1185">Reference proteome</keyword>
<evidence type="ECO:0000313" key="2">
    <source>
        <dbReference type="EMBL" id="CAL6029146.1"/>
    </source>
</evidence>
<dbReference type="EMBL" id="CATOUU010000695">
    <property type="protein sequence ID" value="CAI9941647.1"/>
    <property type="molecule type" value="Genomic_DNA"/>
</dbReference>